<comment type="subcellular location">
    <subcellularLocation>
        <location evidence="1">Cell outer membrane</location>
    </subcellularLocation>
</comment>
<dbReference type="EMBL" id="BAAAGA010000001">
    <property type="protein sequence ID" value="GAA0614075.1"/>
    <property type="molecule type" value="Genomic_DNA"/>
</dbReference>
<dbReference type="PANTHER" id="PTHR30329">
    <property type="entry name" value="STATOR ELEMENT OF FLAGELLAR MOTOR COMPLEX"/>
    <property type="match status" value="1"/>
</dbReference>
<protein>
    <recommendedName>
        <fullName evidence="5">OmpA-like domain-containing protein</fullName>
    </recommendedName>
</protein>
<evidence type="ECO:0000313" key="7">
    <source>
        <dbReference type="Proteomes" id="UP001501352"/>
    </source>
</evidence>
<evidence type="ECO:0000256" key="3">
    <source>
        <dbReference type="ARBA" id="ARBA00023237"/>
    </source>
</evidence>
<dbReference type="InterPro" id="IPR050330">
    <property type="entry name" value="Bact_OuterMem_StrucFunc"/>
</dbReference>
<evidence type="ECO:0000256" key="1">
    <source>
        <dbReference type="ARBA" id="ARBA00004442"/>
    </source>
</evidence>
<dbReference type="PRINTS" id="PR01021">
    <property type="entry name" value="OMPADOMAIN"/>
</dbReference>
<dbReference type="RefSeq" id="WP_343790249.1">
    <property type="nucleotide sequence ID" value="NZ_BAAAGA010000001.1"/>
</dbReference>
<accession>A0ABN1GLK5</accession>
<evidence type="ECO:0000256" key="4">
    <source>
        <dbReference type="PROSITE-ProRule" id="PRU00473"/>
    </source>
</evidence>
<sequence length="150" mass="15445">MMRTIVIAGLAGLTVAGCGWTPGMSDRSALVAEPNQCAAKRFEVYFAEGEARLTQPALQAIGLNATQLQGCDIRSVRVVGLADAQGGAAANQALSERRAVAVTEALVAAGWPSPAFEVIAAGDTGATTPQGTNEPLRRRTEVLVDAAPRA</sequence>
<dbReference type="InterPro" id="IPR036737">
    <property type="entry name" value="OmpA-like_sf"/>
</dbReference>
<dbReference type="PROSITE" id="PS51257">
    <property type="entry name" value="PROKAR_LIPOPROTEIN"/>
    <property type="match status" value="1"/>
</dbReference>
<dbReference type="Gene3D" id="3.30.1330.60">
    <property type="entry name" value="OmpA-like domain"/>
    <property type="match status" value="1"/>
</dbReference>
<dbReference type="PANTHER" id="PTHR30329:SF21">
    <property type="entry name" value="LIPOPROTEIN YIAD-RELATED"/>
    <property type="match status" value="1"/>
</dbReference>
<comment type="caution">
    <text evidence="6">The sequence shown here is derived from an EMBL/GenBank/DDBJ whole genome shotgun (WGS) entry which is preliminary data.</text>
</comment>
<evidence type="ECO:0000313" key="6">
    <source>
        <dbReference type="EMBL" id="GAA0614075.1"/>
    </source>
</evidence>
<dbReference type="InterPro" id="IPR006664">
    <property type="entry name" value="OMP_bac"/>
</dbReference>
<keyword evidence="2 4" id="KW-0472">Membrane</keyword>
<evidence type="ECO:0000256" key="2">
    <source>
        <dbReference type="ARBA" id="ARBA00023136"/>
    </source>
</evidence>
<dbReference type="PROSITE" id="PS51123">
    <property type="entry name" value="OMPA_2"/>
    <property type="match status" value="1"/>
</dbReference>
<reference evidence="6 7" key="1">
    <citation type="journal article" date="2019" name="Int. J. Syst. Evol. Microbiol.">
        <title>The Global Catalogue of Microorganisms (GCM) 10K type strain sequencing project: providing services to taxonomists for standard genome sequencing and annotation.</title>
        <authorList>
            <consortium name="The Broad Institute Genomics Platform"/>
            <consortium name="The Broad Institute Genome Sequencing Center for Infectious Disease"/>
            <person name="Wu L."/>
            <person name="Ma J."/>
        </authorList>
    </citation>
    <scope>NUCLEOTIDE SEQUENCE [LARGE SCALE GENOMIC DNA]</scope>
    <source>
        <strain evidence="6 7">JCM 12928</strain>
    </source>
</reference>
<dbReference type="SUPFAM" id="SSF103088">
    <property type="entry name" value="OmpA-like"/>
    <property type="match status" value="1"/>
</dbReference>
<dbReference type="InterPro" id="IPR006665">
    <property type="entry name" value="OmpA-like"/>
</dbReference>
<dbReference type="Proteomes" id="UP001501352">
    <property type="component" value="Unassembled WGS sequence"/>
</dbReference>
<organism evidence="6 7">
    <name type="scientific">Brevundimonas kwangchunensis</name>
    <dbReference type="NCBI Taxonomy" id="322163"/>
    <lineage>
        <taxon>Bacteria</taxon>
        <taxon>Pseudomonadati</taxon>
        <taxon>Pseudomonadota</taxon>
        <taxon>Alphaproteobacteria</taxon>
        <taxon>Caulobacterales</taxon>
        <taxon>Caulobacteraceae</taxon>
        <taxon>Brevundimonas</taxon>
    </lineage>
</organism>
<proteinExistence type="predicted"/>
<evidence type="ECO:0000259" key="5">
    <source>
        <dbReference type="PROSITE" id="PS51123"/>
    </source>
</evidence>
<name>A0ABN1GLK5_9CAUL</name>
<gene>
    <name evidence="6" type="ORF">GCM10009422_06310</name>
</gene>
<keyword evidence="7" id="KW-1185">Reference proteome</keyword>
<keyword evidence="3" id="KW-0998">Cell outer membrane</keyword>
<dbReference type="Pfam" id="PF00691">
    <property type="entry name" value="OmpA"/>
    <property type="match status" value="1"/>
</dbReference>
<feature type="domain" description="OmpA-like" evidence="5">
    <location>
        <begin position="33"/>
        <end position="148"/>
    </location>
</feature>